<reference evidence="4 5" key="1">
    <citation type="submission" date="2024-04" db="EMBL/GenBank/DDBJ databases">
        <title>Phyllosticta paracitricarpa is synonymous to the EU quarantine fungus P. citricarpa based on phylogenomic analyses.</title>
        <authorList>
            <consortium name="Lawrence Berkeley National Laboratory"/>
            <person name="Van Ingen-Buijs V.A."/>
            <person name="Van Westerhoven A.C."/>
            <person name="Haridas S."/>
            <person name="Skiadas P."/>
            <person name="Martin F."/>
            <person name="Groenewald J.Z."/>
            <person name="Crous P.W."/>
            <person name="Seidl M.F."/>
        </authorList>
    </citation>
    <scope>NUCLEOTIDE SEQUENCE [LARGE SCALE GENOMIC DNA]</scope>
    <source>
        <strain evidence="4 5">CBS 123374</strain>
    </source>
</reference>
<dbReference type="PANTHER" id="PTHR24201">
    <property type="entry name" value="ANK_REP_REGION DOMAIN-CONTAINING PROTEIN"/>
    <property type="match status" value="1"/>
</dbReference>
<dbReference type="Gene3D" id="1.25.40.20">
    <property type="entry name" value="Ankyrin repeat-containing domain"/>
    <property type="match status" value="1"/>
</dbReference>
<evidence type="ECO:0000256" key="2">
    <source>
        <dbReference type="ARBA" id="ARBA00023043"/>
    </source>
</evidence>
<feature type="repeat" description="ANK" evidence="3">
    <location>
        <begin position="224"/>
        <end position="256"/>
    </location>
</feature>
<dbReference type="InterPro" id="IPR002110">
    <property type="entry name" value="Ankyrin_rpt"/>
</dbReference>
<keyword evidence="5" id="KW-1185">Reference proteome</keyword>
<dbReference type="InterPro" id="IPR050776">
    <property type="entry name" value="Ank_Repeat/CDKN_Inhibitor"/>
</dbReference>
<dbReference type="SUPFAM" id="SSF48403">
    <property type="entry name" value="Ankyrin repeat"/>
    <property type="match status" value="1"/>
</dbReference>
<protein>
    <submittedName>
        <fullName evidence="4">Uncharacterized protein</fullName>
    </submittedName>
</protein>
<dbReference type="SMART" id="SM00248">
    <property type="entry name" value="ANK"/>
    <property type="match status" value="2"/>
</dbReference>
<evidence type="ECO:0000313" key="5">
    <source>
        <dbReference type="Proteomes" id="UP001492380"/>
    </source>
</evidence>
<accession>A0ABR1YPF3</accession>
<evidence type="ECO:0000256" key="1">
    <source>
        <dbReference type="ARBA" id="ARBA00022737"/>
    </source>
</evidence>
<dbReference type="PROSITE" id="PS50297">
    <property type="entry name" value="ANK_REP_REGION"/>
    <property type="match status" value="1"/>
</dbReference>
<evidence type="ECO:0000256" key="3">
    <source>
        <dbReference type="PROSITE-ProRule" id="PRU00023"/>
    </source>
</evidence>
<dbReference type="PROSITE" id="PS50088">
    <property type="entry name" value="ANK_REPEAT"/>
    <property type="match status" value="1"/>
</dbReference>
<keyword evidence="1" id="KW-0677">Repeat</keyword>
<organism evidence="4 5">
    <name type="scientific">Phyllosticta capitalensis</name>
    <dbReference type="NCBI Taxonomy" id="121624"/>
    <lineage>
        <taxon>Eukaryota</taxon>
        <taxon>Fungi</taxon>
        <taxon>Dikarya</taxon>
        <taxon>Ascomycota</taxon>
        <taxon>Pezizomycotina</taxon>
        <taxon>Dothideomycetes</taxon>
        <taxon>Dothideomycetes incertae sedis</taxon>
        <taxon>Botryosphaeriales</taxon>
        <taxon>Phyllostictaceae</taxon>
        <taxon>Phyllosticta</taxon>
    </lineage>
</organism>
<dbReference type="Pfam" id="PF13637">
    <property type="entry name" value="Ank_4"/>
    <property type="match status" value="1"/>
</dbReference>
<keyword evidence="2 3" id="KW-0040">ANK repeat</keyword>
<comment type="caution">
    <text evidence="4">The sequence shown here is derived from an EMBL/GenBank/DDBJ whole genome shotgun (WGS) entry which is preliminary data.</text>
</comment>
<sequence length="288" mass="32530">MSAPATAQPTTMTGGSVYVTSVRVLWYDFEVVFGRYTCPVCDETHERDFPLLSGNSRGFPRSHTELWPIRPRRNMPYTKFVFEYPMAENMSTPAWEFEGMKKRWISREFAAELAQPRSGTADLLSAMQTLSMDEGRPDTSNGSEAEDLPSKEHAGWGFLDVRISEGDCRLLKNSLQHFRYGSGAIIHGYGGFMCVVSWAASEGYMNILQMLLQHGANPNRKSLDGETPLMCAVRRLRFNCAYMLLRNGADRSIRNDDGETAEDIAQKMMEATPGSSDRYKIFNLLRTE</sequence>
<dbReference type="Proteomes" id="UP001492380">
    <property type="component" value="Unassembled WGS sequence"/>
</dbReference>
<dbReference type="PANTHER" id="PTHR24201:SF15">
    <property type="entry name" value="ANKYRIN REPEAT DOMAIN-CONTAINING PROTEIN 66"/>
    <property type="match status" value="1"/>
</dbReference>
<proteinExistence type="predicted"/>
<dbReference type="EMBL" id="JBBWRZ010000005">
    <property type="protein sequence ID" value="KAK8235076.1"/>
    <property type="molecule type" value="Genomic_DNA"/>
</dbReference>
<evidence type="ECO:0000313" key="4">
    <source>
        <dbReference type="EMBL" id="KAK8235076.1"/>
    </source>
</evidence>
<name>A0ABR1YPF3_9PEZI</name>
<dbReference type="InterPro" id="IPR036770">
    <property type="entry name" value="Ankyrin_rpt-contain_sf"/>
</dbReference>
<gene>
    <name evidence="4" type="ORF">HDK90DRAFT_510270</name>
</gene>